<dbReference type="EMBL" id="CP159289">
    <property type="protein sequence ID" value="XCH25416.1"/>
    <property type="molecule type" value="Genomic_DNA"/>
</dbReference>
<sequence>MARKIAMVGRQFDMKAVDQAEDDLDYWLSKTPQERIAAVTFLVYQTLKPFQRMDKTVFTQKNIK</sequence>
<organism evidence="1">
    <name type="scientific">Dyadobacter sp. 676</name>
    <dbReference type="NCBI Taxonomy" id="3088362"/>
    <lineage>
        <taxon>Bacteria</taxon>
        <taxon>Pseudomonadati</taxon>
        <taxon>Bacteroidota</taxon>
        <taxon>Cytophagia</taxon>
        <taxon>Cytophagales</taxon>
        <taxon>Spirosomataceae</taxon>
        <taxon>Dyadobacter</taxon>
    </lineage>
</organism>
<proteinExistence type="predicted"/>
<name>A0AAU8FN93_9BACT</name>
<evidence type="ECO:0000313" key="1">
    <source>
        <dbReference type="EMBL" id="XCH25416.1"/>
    </source>
</evidence>
<gene>
    <name evidence="1" type="ORF">ABV298_03005</name>
</gene>
<protein>
    <submittedName>
        <fullName evidence="1">Uncharacterized protein</fullName>
    </submittedName>
</protein>
<reference evidence="1" key="1">
    <citation type="submission" date="2024-06" db="EMBL/GenBank/DDBJ databases">
        <title>Sequencing and assembly of the genome of Dyadobacter sp. strain 676, a symbiont of Cyamopsis tetragonoloba.</title>
        <authorList>
            <person name="Guro P."/>
            <person name="Sazanova A."/>
            <person name="Kuznetsova I."/>
            <person name="Belimov A."/>
            <person name="Safronova V."/>
        </authorList>
    </citation>
    <scope>NUCLEOTIDE SEQUENCE</scope>
    <source>
        <strain evidence="1">676</strain>
    </source>
</reference>
<accession>A0AAU8FN93</accession>
<dbReference type="AlphaFoldDB" id="A0AAU8FN93"/>
<dbReference type="RefSeq" id="WP_353720717.1">
    <property type="nucleotide sequence ID" value="NZ_CP159289.1"/>
</dbReference>